<dbReference type="RefSeq" id="XP_012179426.1">
    <property type="nucleotide sequence ID" value="XM_012324036.1"/>
</dbReference>
<feature type="compositionally biased region" description="Polar residues" evidence="1">
    <location>
        <begin position="466"/>
        <end position="477"/>
    </location>
</feature>
<reference evidence="2 3" key="1">
    <citation type="journal article" date="2012" name="Appl. Environ. Microbiol.">
        <title>Short-read sequencing for genomic analysis of the brown rot fungus Fibroporia radiculosa.</title>
        <authorList>
            <person name="Tang J.D."/>
            <person name="Perkins A.D."/>
            <person name="Sonstegard T.S."/>
            <person name="Schroeder S.G."/>
            <person name="Burgess S.C."/>
            <person name="Diehl S.V."/>
        </authorList>
    </citation>
    <scope>NUCLEOTIDE SEQUENCE [LARGE SCALE GENOMIC DNA]</scope>
    <source>
        <strain evidence="2 3">TFFH 294</strain>
    </source>
</reference>
<name>J4G1E1_9APHY</name>
<sequence>MALPSPLDDCYYLGTTRHSDISPPLLPSQCPFQTPWHSPHGACAFCANPSPAFVRDSILAPRQNDLQSSQDTGHTVLPSRSYPSPPLTGSTLRSTVPLPDIFGESSTDYYMLRKFAKAGHQSMPLETAANIREPLSPPPTHLLGTHDLPDVGSSRGSLSSSLIPDSEVCLHTSSEDSSQLTATIRSLYRTDRADLTIDCDVPSQSSSFGRGPSTGWSCEGNPSGLDTVPEDSVLDSHSTPSRADSGFEEFFPQRDYKGERLPDLEEEPDAPFSKIEPSSYWTPQSPVSIHSLLDDRSASNPAVGRGDYRQDSLLPVSPMQCEQNDRTPSWSSVCCSSWSDRDSDFSPPISPRPSISLNLPDLDDFPSHEHPECASCGADDEHIMVLGSSISPSRPRSWFGLQDRQVEDARYPDTHRIDTMTVDSEPPPSSPRPPPIHLSLSDPDSDISFSDTIIPGDDDLWGSPLASPSSWQTSSMPFQSTLQDNMCVTPLPRSPHHTLASLSDFDMSESLEEPDSPSSPNIDLPLLPGEYNQPPADEHTAALSVPGPSGDHEGLGLFLQPVSVDPPLARSPSPDDDDLQFLDVQLDPTSSKLEVDEFLQLRAVRRRALSAERAARLAETEFGELVSNAAHALLPPATASQPSEALDPETKRIRKRELHLAMDMRAEARHARKFEKQRSKEIGALMDLKMERGIAPGPGAMRSMGQLVANMVLRRRDTFRPLANRNTGALVQPHTRSPLVHCFYSEDLLAGWADLDDDADADADAGIDADVNVDVDAGPFWGAYADMDVDLDVDADMNFSAEMWVDTNGDVDEDMGQ</sequence>
<feature type="compositionally biased region" description="Pro residues" evidence="1">
    <location>
        <begin position="425"/>
        <end position="436"/>
    </location>
</feature>
<organism evidence="2 3">
    <name type="scientific">Fibroporia radiculosa</name>
    <dbReference type="NCBI Taxonomy" id="599839"/>
    <lineage>
        <taxon>Eukaryota</taxon>
        <taxon>Fungi</taxon>
        <taxon>Dikarya</taxon>
        <taxon>Basidiomycota</taxon>
        <taxon>Agaricomycotina</taxon>
        <taxon>Agaricomycetes</taxon>
        <taxon>Polyporales</taxon>
        <taxon>Fibroporiaceae</taxon>
        <taxon>Fibroporia</taxon>
    </lineage>
</organism>
<feature type="region of interest" description="Disordered" evidence="1">
    <location>
        <begin position="202"/>
        <end position="255"/>
    </location>
</feature>
<feature type="region of interest" description="Disordered" evidence="1">
    <location>
        <begin position="414"/>
        <end position="477"/>
    </location>
</feature>
<evidence type="ECO:0000256" key="1">
    <source>
        <dbReference type="SAM" id="MobiDB-lite"/>
    </source>
</evidence>
<keyword evidence="3" id="KW-1185">Reference proteome</keyword>
<gene>
    <name evidence="2" type="ORF">FIBRA_02170</name>
</gene>
<dbReference type="HOGENOM" id="CLU_380889_0_0_1"/>
<feature type="region of interest" description="Disordered" evidence="1">
    <location>
        <begin position="507"/>
        <end position="577"/>
    </location>
</feature>
<dbReference type="OrthoDB" id="3256408at2759"/>
<accession>J4G1E1</accession>
<protein>
    <submittedName>
        <fullName evidence="2">Uncharacterized protein</fullName>
    </submittedName>
</protein>
<dbReference type="STRING" id="599839.J4G1E1"/>
<dbReference type="Proteomes" id="UP000006352">
    <property type="component" value="Unassembled WGS sequence"/>
</dbReference>
<dbReference type="GeneID" id="24095054"/>
<evidence type="ECO:0000313" key="3">
    <source>
        <dbReference type="Proteomes" id="UP000006352"/>
    </source>
</evidence>
<dbReference type="InParanoid" id="J4G1E1"/>
<dbReference type="AlphaFoldDB" id="J4G1E1"/>
<feature type="region of interest" description="Disordered" evidence="1">
    <location>
        <begin position="263"/>
        <end position="282"/>
    </location>
</feature>
<dbReference type="EMBL" id="HE796967">
    <property type="protein sequence ID" value="CCM00143.1"/>
    <property type="molecule type" value="Genomic_DNA"/>
</dbReference>
<evidence type="ECO:0000313" key="2">
    <source>
        <dbReference type="EMBL" id="CCM00143.1"/>
    </source>
</evidence>
<feature type="region of interest" description="Disordered" evidence="1">
    <location>
        <begin position="65"/>
        <end position="96"/>
    </location>
</feature>
<proteinExistence type="predicted"/>